<evidence type="ECO:0000256" key="3">
    <source>
        <dbReference type="ARBA" id="ARBA00007571"/>
    </source>
</evidence>
<dbReference type="PATRIC" id="fig|1198449.6.peg.29"/>
<gene>
    <name evidence="8" type="primary">trpF</name>
    <name evidence="10" type="ORF">ACAM_0029</name>
</gene>
<dbReference type="Pfam" id="PF00697">
    <property type="entry name" value="PRAI"/>
    <property type="match status" value="1"/>
</dbReference>
<dbReference type="PANTHER" id="PTHR42894">
    <property type="entry name" value="N-(5'-PHOSPHORIBOSYL)ANTHRANILATE ISOMERASE"/>
    <property type="match status" value="1"/>
</dbReference>
<evidence type="ECO:0000256" key="2">
    <source>
        <dbReference type="ARBA" id="ARBA00004664"/>
    </source>
</evidence>
<evidence type="ECO:0000259" key="9">
    <source>
        <dbReference type="Pfam" id="PF00697"/>
    </source>
</evidence>
<dbReference type="eggNOG" id="arCOG01983">
    <property type="taxonomic scope" value="Archaea"/>
</dbReference>
<dbReference type="EMBL" id="AP012489">
    <property type="protein sequence ID" value="BAN89498.1"/>
    <property type="molecule type" value="Genomic_DNA"/>
</dbReference>
<dbReference type="AlphaFoldDB" id="U3TC24"/>
<feature type="domain" description="N-(5'phosphoribosyl) anthranilate isomerase (PRAI)" evidence="9">
    <location>
        <begin position="5"/>
        <end position="210"/>
    </location>
</feature>
<keyword evidence="6 8" id="KW-0057">Aromatic amino acid biosynthesis</keyword>
<organism evidence="10 11">
    <name type="scientific">Aeropyrum camini SY1 = JCM 12091</name>
    <dbReference type="NCBI Taxonomy" id="1198449"/>
    <lineage>
        <taxon>Archaea</taxon>
        <taxon>Thermoproteota</taxon>
        <taxon>Thermoprotei</taxon>
        <taxon>Desulfurococcales</taxon>
        <taxon>Desulfurococcaceae</taxon>
        <taxon>Aeropyrum</taxon>
    </lineage>
</organism>
<dbReference type="InterPro" id="IPR001240">
    <property type="entry name" value="PRAI_dom"/>
</dbReference>
<evidence type="ECO:0000313" key="11">
    <source>
        <dbReference type="Proteomes" id="UP000016887"/>
    </source>
</evidence>
<evidence type="ECO:0000256" key="7">
    <source>
        <dbReference type="ARBA" id="ARBA00023235"/>
    </source>
</evidence>
<comment type="pathway">
    <text evidence="2 8">Amino-acid biosynthesis; L-tryptophan biosynthesis; L-tryptophan from chorismate: step 3/5.</text>
</comment>
<dbReference type="InterPro" id="IPR013785">
    <property type="entry name" value="Aldolase_TIM"/>
</dbReference>
<dbReference type="Gene3D" id="3.20.20.70">
    <property type="entry name" value="Aldolase class I"/>
    <property type="match status" value="1"/>
</dbReference>
<evidence type="ECO:0000313" key="10">
    <source>
        <dbReference type="EMBL" id="BAN89498.1"/>
    </source>
</evidence>
<evidence type="ECO:0000256" key="6">
    <source>
        <dbReference type="ARBA" id="ARBA00023141"/>
    </source>
</evidence>
<dbReference type="GO" id="GO:0000162">
    <property type="term" value="P:L-tryptophan biosynthetic process"/>
    <property type="evidence" value="ECO:0007669"/>
    <property type="project" value="UniProtKB-UniRule"/>
</dbReference>
<dbReference type="PANTHER" id="PTHR42894:SF1">
    <property type="entry name" value="N-(5'-PHOSPHORIBOSYL)ANTHRANILATE ISOMERASE"/>
    <property type="match status" value="1"/>
</dbReference>
<dbReference type="RefSeq" id="WP_022540779.1">
    <property type="nucleotide sequence ID" value="NC_022521.1"/>
</dbReference>
<keyword evidence="5 8" id="KW-0822">Tryptophan biosynthesis</keyword>
<keyword evidence="4 8" id="KW-0028">Amino-acid biosynthesis</keyword>
<evidence type="ECO:0000256" key="1">
    <source>
        <dbReference type="ARBA" id="ARBA00001164"/>
    </source>
</evidence>
<evidence type="ECO:0000256" key="8">
    <source>
        <dbReference type="HAMAP-Rule" id="MF_00135"/>
    </source>
</evidence>
<dbReference type="SUPFAM" id="SSF51366">
    <property type="entry name" value="Ribulose-phoshate binding barrel"/>
    <property type="match status" value="1"/>
</dbReference>
<dbReference type="Proteomes" id="UP000016887">
    <property type="component" value="Chromosome"/>
</dbReference>
<dbReference type="STRING" id="1198449.ACAM_0029"/>
<keyword evidence="7 8" id="KW-0413">Isomerase</keyword>
<dbReference type="HAMAP" id="MF_00135">
    <property type="entry name" value="PRAI"/>
    <property type="match status" value="1"/>
</dbReference>
<accession>U3TC24</accession>
<dbReference type="UniPathway" id="UPA00035">
    <property type="reaction ID" value="UER00042"/>
</dbReference>
<reference evidence="10 11" key="1">
    <citation type="journal article" date="2013" name="Appl. Environ. Microbiol.">
        <title>Variation of the Virus-Related Elements within Syntenic Genomes of the Hyperthermophilic Archaeon Aeropyrum.</title>
        <authorList>
            <person name="Daifuku T."/>
            <person name="Yoshida T."/>
            <person name="Kitamura T."/>
            <person name="Kawaichi S."/>
            <person name="Inoue T."/>
            <person name="Nomura K."/>
            <person name="Yoshida Y."/>
            <person name="Kuno S."/>
            <person name="Sako Y."/>
        </authorList>
    </citation>
    <scope>NUCLEOTIDE SEQUENCE [LARGE SCALE GENOMIC DNA]</scope>
    <source>
        <strain evidence="10 11">SY1</strain>
    </source>
</reference>
<name>U3TC24_9CREN</name>
<dbReference type="GO" id="GO:0004640">
    <property type="term" value="F:phosphoribosylanthranilate isomerase activity"/>
    <property type="evidence" value="ECO:0007669"/>
    <property type="project" value="UniProtKB-UniRule"/>
</dbReference>
<dbReference type="InterPro" id="IPR044643">
    <property type="entry name" value="TrpF_fam"/>
</dbReference>
<dbReference type="GeneID" id="17109601"/>
<sequence>MVRVKVCGVSRVESVAMLDGLVDYIGFVSSKRVSSPRVLPPSHIRDLASHARTSAAVAVLHGYSPGEAARVAFSSGVEVLQYHSPIDPLEAVRLSQVLEQYGLSLALVIEWTEKVWRPMDPCMYWRVLKSEGVRLEYLLLDAAKGSGAPLPLRMAARAAGCIPRLGLAGGLTPASACEAASTGAFLLDVSRGVESGVPGAKDPGLVAWFVYSARRCSAAL</sequence>
<evidence type="ECO:0000256" key="5">
    <source>
        <dbReference type="ARBA" id="ARBA00022822"/>
    </source>
</evidence>
<keyword evidence="11" id="KW-1185">Reference proteome</keyword>
<dbReference type="EC" id="5.3.1.24" evidence="8"/>
<protein>
    <recommendedName>
        <fullName evidence="8">N-(5'-phosphoribosyl)anthranilate isomerase</fullName>
        <shortName evidence="8">PRAI</shortName>
        <ecNumber evidence="8">5.3.1.24</ecNumber>
    </recommendedName>
</protein>
<dbReference type="InterPro" id="IPR011060">
    <property type="entry name" value="RibuloseP-bd_barrel"/>
</dbReference>
<evidence type="ECO:0000256" key="4">
    <source>
        <dbReference type="ARBA" id="ARBA00022605"/>
    </source>
</evidence>
<comment type="similarity">
    <text evidence="3 8">Belongs to the TrpF family.</text>
</comment>
<dbReference type="KEGG" id="acj:ACAM_0029"/>
<proteinExistence type="inferred from homology"/>
<comment type="catalytic activity">
    <reaction evidence="1 8">
        <text>N-(5-phospho-beta-D-ribosyl)anthranilate = 1-(2-carboxyphenylamino)-1-deoxy-D-ribulose 5-phosphate</text>
        <dbReference type="Rhea" id="RHEA:21540"/>
        <dbReference type="ChEBI" id="CHEBI:18277"/>
        <dbReference type="ChEBI" id="CHEBI:58613"/>
        <dbReference type="EC" id="5.3.1.24"/>
    </reaction>
</comment>